<evidence type="ECO:0000256" key="1">
    <source>
        <dbReference type="SAM" id="MobiDB-lite"/>
    </source>
</evidence>
<dbReference type="RefSeq" id="XP_019481914.1">
    <property type="nucleotide sequence ID" value="XM_019626369.1"/>
</dbReference>
<name>A0A8B7PZK3_HIPAR</name>
<feature type="region of interest" description="Disordered" evidence="1">
    <location>
        <begin position="225"/>
        <end position="251"/>
    </location>
</feature>
<gene>
    <name evidence="3" type="primary">LOC109372860</name>
</gene>
<keyword evidence="2" id="KW-1185">Reference proteome</keyword>
<dbReference type="Proteomes" id="UP000694851">
    <property type="component" value="Unplaced"/>
</dbReference>
<accession>A0A8B7PZK3</accession>
<sequence length="251" mass="27919">MGVTAGWKRQPGAPALPPFGMTVLAAGLQPSCQSSSQGLPVGSGDPKTRCHGVCFQQRKGLGQWSSDWNLISLDRERGHADSSEELTHVPLWWPSALFPNISEYLLWAHGDAWERKQEVKEHTITSSSGPDCGGEEMEIKSEMKWHWRHSGTPPTRIGAAEEHSLCQVLHETAMEGQRRPTAHLTALIPSSLLLCCSLGEPTRYLRTREPKGQRMDLCGEGNKWKNPYLEEGGSKSKETGRKWKLRQQAIS</sequence>
<evidence type="ECO:0000313" key="3">
    <source>
        <dbReference type="RefSeq" id="XP_019481914.1"/>
    </source>
</evidence>
<feature type="compositionally biased region" description="Basic and acidic residues" evidence="1">
    <location>
        <begin position="232"/>
        <end position="241"/>
    </location>
</feature>
<reference evidence="3" key="1">
    <citation type="submission" date="2025-08" db="UniProtKB">
        <authorList>
            <consortium name="RefSeq"/>
        </authorList>
    </citation>
    <scope>IDENTIFICATION</scope>
    <source>
        <tissue evidence="3">Muscle</tissue>
    </source>
</reference>
<dbReference type="AlphaFoldDB" id="A0A8B7PZK3"/>
<evidence type="ECO:0000313" key="2">
    <source>
        <dbReference type="Proteomes" id="UP000694851"/>
    </source>
</evidence>
<organism evidence="2 3">
    <name type="scientific">Hipposideros armiger</name>
    <name type="common">Great Himalayan leaf-nosed bat</name>
    <dbReference type="NCBI Taxonomy" id="186990"/>
    <lineage>
        <taxon>Eukaryota</taxon>
        <taxon>Metazoa</taxon>
        <taxon>Chordata</taxon>
        <taxon>Craniata</taxon>
        <taxon>Vertebrata</taxon>
        <taxon>Euteleostomi</taxon>
        <taxon>Mammalia</taxon>
        <taxon>Eutheria</taxon>
        <taxon>Laurasiatheria</taxon>
        <taxon>Chiroptera</taxon>
        <taxon>Yinpterochiroptera</taxon>
        <taxon>Rhinolophoidea</taxon>
        <taxon>Hipposideridae</taxon>
        <taxon>Hipposideros</taxon>
    </lineage>
</organism>
<dbReference type="GeneID" id="109372860"/>
<proteinExistence type="predicted"/>
<dbReference type="KEGG" id="hai:109372860"/>
<protein>
    <submittedName>
        <fullName evidence="3">Uncharacterized protein LOC109372860 isoform X1</fullName>
    </submittedName>
</protein>